<gene>
    <name evidence="1" type="ORF">CK820_G0024592</name>
</gene>
<feature type="non-terminal residue" evidence="1">
    <location>
        <position position="95"/>
    </location>
</feature>
<organism evidence="1">
    <name type="scientific">Pan troglodytes</name>
    <name type="common">Chimpanzee</name>
    <dbReference type="NCBI Taxonomy" id="9598"/>
    <lineage>
        <taxon>Eukaryota</taxon>
        <taxon>Metazoa</taxon>
        <taxon>Chordata</taxon>
        <taxon>Craniata</taxon>
        <taxon>Vertebrata</taxon>
        <taxon>Euteleostomi</taxon>
        <taxon>Mammalia</taxon>
        <taxon>Eutheria</taxon>
        <taxon>Euarchontoglires</taxon>
        <taxon>Primates</taxon>
        <taxon>Haplorrhini</taxon>
        <taxon>Catarrhini</taxon>
        <taxon>Hominidae</taxon>
        <taxon>Pan</taxon>
    </lineage>
</organism>
<protein>
    <submittedName>
        <fullName evidence="1">RFPL2 isoform 6</fullName>
    </submittedName>
</protein>
<dbReference type="AlphaFoldDB" id="A0A2J8QP62"/>
<reference evidence="1" key="1">
    <citation type="submission" date="2017-12" db="EMBL/GenBank/DDBJ databases">
        <title>High-resolution comparative analysis of great ape genomes.</title>
        <authorList>
            <person name="Pollen A."/>
            <person name="Hastie A."/>
            <person name="Hormozdiari F."/>
            <person name="Dougherty M."/>
            <person name="Liu R."/>
            <person name="Chaisson M."/>
            <person name="Hoppe E."/>
            <person name="Hill C."/>
            <person name="Pang A."/>
            <person name="Hillier L."/>
            <person name="Baker C."/>
            <person name="Armstrong J."/>
            <person name="Shendure J."/>
            <person name="Paten B."/>
            <person name="Wilson R."/>
            <person name="Chao H."/>
            <person name="Schneider V."/>
            <person name="Ventura M."/>
            <person name="Kronenberg Z."/>
            <person name="Murali S."/>
            <person name="Gordon D."/>
            <person name="Cantsilieris S."/>
            <person name="Munson K."/>
            <person name="Nelson B."/>
            <person name="Raja A."/>
            <person name="Underwood J."/>
            <person name="Diekhans M."/>
            <person name="Fiddes I."/>
            <person name="Haussler D."/>
            <person name="Eichler E."/>
        </authorList>
    </citation>
    <scope>NUCLEOTIDE SEQUENCE [LARGE SCALE GENOMIC DNA]</scope>
    <source>
        <strain evidence="1">Yerkes chimp pedigree #C0471</strain>
    </source>
</reference>
<name>A0A2J8QP62_PANTR</name>
<evidence type="ECO:0000313" key="1">
    <source>
        <dbReference type="EMBL" id="PNI98054.1"/>
    </source>
</evidence>
<proteinExistence type="predicted"/>
<accession>A0A2J8QP62</accession>
<comment type="caution">
    <text evidence="1">The sequence shown here is derived from an EMBL/GenBank/DDBJ whole genome shotgun (WGS) entry which is preliminary data.</text>
</comment>
<dbReference type="EMBL" id="NBAG03000026">
    <property type="protein sequence ID" value="PNI98054.1"/>
    <property type="molecule type" value="Genomic_DNA"/>
</dbReference>
<sequence length="95" mass="10646">MEVAELGFPETAVSQSRICLCAVLCGHWDFADMMVIRSLRPERPVEAAGGQRSFQQKSGHGCTLPRSKQLSRLLRLSGKTNVPGVWMRRLLQVHQ</sequence>